<protein>
    <submittedName>
        <fullName evidence="1">Uncharacterized protein</fullName>
    </submittedName>
</protein>
<proteinExistence type="predicted"/>
<accession>A0A4Y2PMG9</accession>
<organism evidence="1 2">
    <name type="scientific">Araneus ventricosus</name>
    <name type="common">Orbweaver spider</name>
    <name type="synonym">Epeira ventricosa</name>
    <dbReference type="NCBI Taxonomy" id="182803"/>
    <lineage>
        <taxon>Eukaryota</taxon>
        <taxon>Metazoa</taxon>
        <taxon>Ecdysozoa</taxon>
        <taxon>Arthropoda</taxon>
        <taxon>Chelicerata</taxon>
        <taxon>Arachnida</taxon>
        <taxon>Araneae</taxon>
        <taxon>Araneomorphae</taxon>
        <taxon>Entelegynae</taxon>
        <taxon>Araneoidea</taxon>
        <taxon>Araneidae</taxon>
        <taxon>Araneus</taxon>
    </lineage>
</organism>
<sequence length="89" mass="9793">MDVEILNRFQMLRMAPEAAHPPPKFYSTPPGGGLGLGARFGVHPDHIHGGSMVNSGLELVTLFPRSRDSTTKPLRLTEMLKTKTILLIK</sequence>
<dbReference type="EMBL" id="BGPR01011431">
    <property type="protein sequence ID" value="GBN51316.1"/>
    <property type="molecule type" value="Genomic_DNA"/>
</dbReference>
<keyword evidence="2" id="KW-1185">Reference proteome</keyword>
<comment type="caution">
    <text evidence="1">The sequence shown here is derived from an EMBL/GenBank/DDBJ whole genome shotgun (WGS) entry which is preliminary data.</text>
</comment>
<dbReference type="AlphaFoldDB" id="A0A4Y2PMG9"/>
<reference evidence="1 2" key="1">
    <citation type="journal article" date="2019" name="Sci. Rep.">
        <title>Orb-weaving spider Araneus ventricosus genome elucidates the spidroin gene catalogue.</title>
        <authorList>
            <person name="Kono N."/>
            <person name="Nakamura H."/>
            <person name="Ohtoshi R."/>
            <person name="Moran D.A.P."/>
            <person name="Shinohara A."/>
            <person name="Yoshida Y."/>
            <person name="Fujiwara M."/>
            <person name="Mori M."/>
            <person name="Tomita M."/>
            <person name="Arakawa K."/>
        </authorList>
    </citation>
    <scope>NUCLEOTIDE SEQUENCE [LARGE SCALE GENOMIC DNA]</scope>
</reference>
<dbReference type="Proteomes" id="UP000499080">
    <property type="component" value="Unassembled WGS sequence"/>
</dbReference>
<name>A0A4Y2PMG9_ARAVE</name>
<gene>
    <name evidence="1" type="ORF">AVEN_275282_1</name>
</gene>
<evidence type="ECO:0000313" key="2">
    <source>
        <dbReference type="Proteomes" id="UP000499080"/>
    </source>
</evidence>
<evidence type="ECO:0000313" key="1">
    <source>
        <dbReference type="EMBL" id="GBN51316.1"/>
    </source>
</evidence>